<reference evidence="2 3" key="1">
    <citation type="submission" date="2018-05" db="EMBL/GenBank/DDBJ databases">
        <authorList>
            <person name="Lanie J.A."/>
            <person name="Ng W.-L."/>
            <person name="Kazmierczak K.M."/>
            <person name="Andrzejewski T.M."/>
            <person name="Davidsen T.M."/>
            <person name="Wayne K.J."/>
            <person name="Tettelin H."/>
            <person name="Glass J.I."/>
            <person name="Rusch D."/>
            <person name="Podicherti R."/>
            <person name="Tsui H.-C.T."/>
            <person name="Winkler M.E."/>
        </authorList>
    </citation>
    <scope>NUCLEOTIDE SEQUENCE [LARGE SCALE GENOMIC DNA]</scope>
    <source>
        <strain evidence="2 3">BUT-10</strain>
    </source>
</reference>
<sequence length="145" mass="15557">MPAFSFPAVLRALAVWVLIILAESVQGGLRRVLTGPEAEFAVRQGSVLVGALVIFAITWFSLGWLRIRTTGGALAIGLLWVALTIGFEFGLGRMLGYGWDRILSDYDLVHGGLMPLGLVAMALTPWLACRLRGDRVGNGDPLAHG</sequence>
<evidence type="ECO:0000313" key="2">
    <source>
        <dbReference type="EMBL" id="RAK62806.1"/>
    </source>
</evidence>
<accession>A0A328BAC2</accession>
<dbReference type="EMBL" id="QFYS01000010">
    <property type="protein sequence ID" value="RAK62806.1"/>
    <property type="molecule type" value="Genomic_DNA"/>
</dbReference>
<protein>
    <submittedName>
        <fullName evidence="2">Uncharacterized protein</fullName>
    </submittedName>
</protein>
<name>A0A328BAC2_9CAUL</name>
<dbReference type="OrthoDB" id="5518745at2"/>
<dbReference type="AlphaFoldDB" id="A0A328BAC2"/>
<gene>
    <name evidence="2" type="ORF">DJ019_18290</name>
</gene>
<feature type="transmembrane region" description="Helical" evidence="1">
    <location>
        <begin position="72"/>
        <end position="96"/>
    </location>
</feature>
<comment type="caution">
    <text evidence="2">The sequence shown here is derived from an EMBL/GenBank/DDBJ whole genome shotgun (WGS) entry which is preliminary data.</text>
</comment>
<keyword evidence="3" id="KW-1185">Reference proteome</keyword>
<keyword evidence="1" id="KW-0472">Membrane</keyword>
<keyword evidence="1" id="KW-0812">Transmembrane</keyword>
<keyword evidence="1" id="KW-1133">Transmembrane helix</keyword>
<evidence type="ECO:0000256" key="1">
    <source>
        <dbReference type="SAM" id="Phobius"/>
    </source>
</evidence>
<dbReference type="Proteomes" id="UP000249524">
    <property type="component" value="Unassembled WGS sequence"/>
</dbReference>
<organism evidence="2 3">
    <name type="scientific">Phenylobacterium kunshanense</name>
    <dbReference type="NCBI Taxonomy" id="1445034"/>
    <lineage>
        <taxon>Bacteria</taxon>
        <taxon>Pseudomonadati</taxon>
        <taxon>Pseudomonadota</taxon>
        <taxon>Alphaproteobacteria</taxon>
        <taxon>Caulobacterales</taxon>
        <taxon>Caulobacteraceae</taxon>
        <taxon>Phenylobacterium</taxon>
    </lineage>
</organism>
<proteinExistence type="predicted"/>
<feature type="transmembrane region" description="Helical" evidence="1">
    <location>
        <begin position="46"/>
        <end position="65"/>
    </location>
</feature>
<feature type="transmembrane region" description="Helical" evidence="1">
    <location>
        <begin position="108"/>
        <end position="128"/>
    </location>
</feature>
<evidence type="ECO:0000313" key="3">
    <source>
        <dbReference type="Proteomes" id="UP000249524"/>
    </source>
</evidence>
<dbReference type="RefSeq" id="WP_111277748.1">
    <property type="nucleotide sequence ID" value="NZ_QFYS01000010.1"/>
</dbReference>